<dbReference type="InterPro" id="IPR028325">
    <property type="entry name" value="VG_K_chnl"/>
</dbReference>
<evidence type="ECO:0000256" key="3">
    <source>
        <dbReference type="ARBA" id="ARBA00022692"/>
    </source>
</evidence>
<dbReference type="GO" id="GO:0001508">
    <property type="term" value="P:action potential"/>
    <property type="evidence" value="ECO:0007669"/>
    <property type="project" value="TreeGrafter"/>
</dbReference>
<keyword evidence="3 8" id="KW-0812">Transmembrane</keyword>
<dbReference type="Proteomes" id="UP001249851">
    <property type="component" value="Unassembled WGS sequence"/>
</dbReference>
<evidence type="ECO:0000313" key="11">
    <source>
        <dbReference type="Proteomes" id="UP001249851"/>
    </source>
</evidence>
<evidence type="ECO:0000256" key="2">
    <source>
        <dbReference type="ARBA" id="ARBA00022448"/>
    </source>
</evidence>
<protein>
    <submittedName>
        <fullName evidence="10">Potassium voltage-gated channel subfamily B member 1</fullName>
    </submittedName>
</protein>
<organism evidence="10 11">
    <name type="scientific">Acropora cervicornis</name>
    <name type="common">Staghorn coral</name>
    <dbReference type="NCBI Taxonomy" id="6130"/>
    <lineage>
        <taxon>Eukaryota</taxon>
        <taxon>Metazoa</taxon>
        <taxon>Cnidaria</taxon>
        <taxon>Anthozoa</taxon>
        <taxon>Hexacorallia</taxon>
        <taxon>Scleractinia</taxon>
        <taxon>Astrocoeniina</taxon>
        <taxon>Acroporidae</taxon>
        <taxon>Acropora</taxon>
    </lineage>
</organism>
<dbReference type="PANTHER" id="PTHR11537">
    <property type="entry name" value="VOLTAGE-GATED POTASSIUM CHANNEL"/>
    <property type="match status" value="1"/>
</dbReference>
<reference evidence="10" key="1">
    <citation type="journal article" date="2023" name="G3 (Bethesda)">
        <title>Whole genome assembly and annotation of the endangered Caribbean coral Acropora cervicornis.</title>
        <authorList>
            <person name="Selwyn J.D."/>
            <person name="Vollmer S.V."/>
        </authorList>
    </citation>
    <scope>NUCLEOTIDE SEQUENCE</scope>
    <source>
        <strain evidence="10">K2</strain>
    </source>
</reference>
<evidence type="ECO:0000256" key="6">
    <source>
        <dbReference type="ARBA" id="ARBA00023136"/>
    </source>
</evidence>
<dbReference type="EMBL" id="JARQWQ010000023">
    <property type="protein sequence ID" value="KAK2564257.1"/>
    <property type="molecule type" value="Genomic_DNA"/>
</dbReference>
<dbReference type="AlphaFoldDB" id="A0AAD9V7V9"/>
<keyword evidence="4 8" id="KW-1133">Transmembrane helix</keyword>
<feature type="transmembrane region" description="Helical" evidence="8">
    <location>
        <begin position="240"/>
        <end position="267"/>
    </location>
</feature>
<feature type="transmembrane region" description="Helical" evidence="8">
    <location>
        <begin position="207"/>
        <end position="228"/>
    </location>
</feature>
<keyword evidence="11" id="KW-1185">Reference proteome</keyword>
<dbReference type="GO" id="GO:0008076">
    <property type="term" value="C:voltage-gated potassium channel complex"/>
    <property type="evidence" value="ECO:0007669"/>
    <property type="project" value="InterPro"/>
</dbReference>
<dbReference type="Gene3D" id="1.10.287.70">
    <property type="match status" value="1"/>
</dbReference>
<dbReference type="Pfam" id="PF07885">
    <property type="entry name" value="Ion_trans_2"/>
    <property type="match status" value="1"/>
</dbReference>
<dbReference type="SUPFAM" id="SSF81324">
    <property type="entry name" value="Voltage-gated potassium channels"/>
    <property type="match status" value="1"/>
</dbReference>
<evidence type="ECO:0000259" key="9">
    <source>
        <dbReference type="Pfam" id="PF07885"/>
    </source>
</evidence>
<dbReference type="GO" id="GO:0015276">
    <property type="term" value="F:ligand-gated monoatomic ion channel activity"/>
    <property type="evidence" value="ECO:0007669"/>
    <property type="project" value="InterPro"/>
</dbReference>
<evidence type="ECO:0000313" key="10">
    <source>
        <dbReference type="EMBL" id="KAK2564257.1"/>
    </source>
</evidence>
<proteinExistence type="predicted"/>
<reference evidence="10" key="2">
    <citation type="journal article" date="2023" name="Science">
        <title>Genomic signatures of disease resistance in endangered staghorn corals.</title>
        <authorList>
            <person name="Vollmer S.V."/>
            <person name="Selwyn J.D."/>
            <person name="Despard B.A."/>
            <person name="Roesel C.L."/>
        </authorList>
    </citation>
    <scope>NUCLEOTIDE SEQUENCE</scope>
    <source>
        <strain evidence="10">K2</strain>
    </source>
</reference>
<accession>A0AAD9V7V9</accession>
<comment type="subcellular location">
    <subcellularLocation>
        <location evidence="1">Membrane</location>
        <topology evidence="1">Multi-pass membrane protein</topology>
    </subcellularLocation>
</comment>
<keyword evidence="2" id="KW-0813">Transport</keyword>
<name>A0AAD9V7V9_ACRCE</name>
<keyword evidence="5" id="KW-0406">Ion transport</keyword>
<feature type="domain" description="Potassium channel" evidence="9">
    <location>
        <begin position="195"/>
        <end position="263"/>
    </location>
</feature>
<comment type="caution">
    <text evidence="10">The sequence shown here is derived from an EMBL/GenBank/DDBJ whole genome shotgun (WGS) entry which is preliminary data.</text>
</comment>
<keyword evidence="6 8" id="KW-0472">Membrane</keyword>
<evidence type="ECO:0000256" key="1">
    <source>
        <dbReference type="ARBA" id="ARBA00004141"/>
    </source>
</evidence>
<dbReference type="PANTHER" id="PTHR11537:SF252">
    <property type="entry name" value="POTASSIUM VOLTAGE-GATED CHANNEL PROTEIN SHAW"/>
    <property type="match status" value="1"/>
</dbReference>
<feature type="transmembrane region" description="Helical" evidence="8">
    <location>
        <begin position="175"/>
        <end position="195"/>
    </location>
</feature>
<gene>
    <name evidence="10" type="ORF">P5673_012508</name>
</gene>
<evidence type="ECO:0000256" key="5">
    <source>
        <dbReference type="ARBA" id="ARBA00023065"/>
    </source>
</evidence>
<evidence type="ECO:0000256" key="7">
    <source>
        <dbReference type="ARBA" id="ARBA00023303"/>
    </source>
</evidence>
<sequence length="309" mass="34437">MRAPKYLGIVIVAQVSKKSYLCSTVLLLLFIVLRGQATDLDTKCAKGQQISVFWWSHEPYISGSEEYHREERNDDEIHQKGLWGMFPVILARVLRHCCHVNTTLSYKKTYDGPESLDSILALNQFDVIIPVGAELQALTVRRFPFAVLLESPGVAVLIRGNVSGTQLLLSVLQGWPILVFILISASLAGVVIWLVERKDNYDQFPRTFLRGAFEGFWWAFITMTTVGYGDKAPRTILGKVLGVFWMLAGLIITTMFISIITASLASVSLQGRSELRGVKVSVVNHSVEHKLGIREIANVKGEMTNDANV</sequence>
<evidence type="ECO:0000256" key="4">
    <source>
        <dbReference type="ARBA" id="ARBA00022989"/>
    </source>
</evidence>
<dbReference type="GO" id="GO:0005251">
    <property type="term" value="F:delayed rectifier potassium channel activity"/>
    <property type="evidence" value="ECO:0007669"/>
    <property type="project" value="TreeGrafter"/>
</dbReference>
<evidence type="ECO:0000256" key="8">
    <source>
        <dbReference type="SAM" id="Phobius"/>
    </source>
</evidence>
<dbReference type="InterPro" id="IPR013099">
    <property type="entry name" value="K_chnl_dom"/>
</dbReference>
<keyword evidence="7" id="KW-0407">Ion channel</keyword>
<dbReference type="PRINTS" id="PR00169">
    <property type="entry name" value="KCHANNEL"/>
</dbReference>